<name>A0AAV8GHK6_9POAL</name>
<protein>
    <submittedName>
        <fullName evidence="5">O-methyltransferase</fullName>
    </submittedName>
</protein>
<keyword evidence="6" id="KW-1185">Reference proteome</keyword>
<dbReference type="GO" id="GO:0032259">
    <property type="term" value="P:methylation"/>
    <property type="evidence" value="ECO:0007669"/>
    <property type="project" value="UniProtKB-KW"/>
</dbReference>
<proteinExistence type="predicted"/>
<dbReference type="EMBL" id="JAMFTS010000001">
    <property type="protein sequence ID" value="KAJ4803695.1"/>
    <property type="molecule type" value="Genomic_DNA"/>
</dbReference>
<organism evidence="5 6">
    <name type="scientific">Rhynchospora pubera</name>
    <dbReference type="NCBI Taxonomy" id="906938"/>
    <lineage>
        <taxon>Eukaryota</taxon>
        <taxon>Viridiplantae</taxon>
        <taxon>Streptophyta</taxon>
        <taxon>Embryophyta</taxon>
        <taxon>Tracheophyta</taxon>
        <taxon>Spermatophyta</taxon>
        <taxon>Magnoliopsida</taxon>
        <taxon>Liliopsida</taxon>
        <taxon>Poales</taxon>
        <taxon>Cyperaceae</taxon>
        <taxon>Cyperoideae</taxon>
        <taxon>Rhynchosporeae</taxon>
        <taxon>Rhynchospora</taxon>
    </lineage>
</organism>
<keyword evidence="3" id="KW-0949">S-adenosyl-L-methionine</keyword>
<accession>A0AAV8GHK6</accession>
<dbReference type="Pfam" id="PF00891">
    <property type="entry name" value="Methyltransf_2"/>
    <property type="match status" value="1"/>
</dbReference>
<sequence>MKNIDRIIEIIIFQFTLHAWSDEHCVTILKNCYSALPDNGKVIIVERILPVNPEATPASQGVFDVDLIMLLQTPGGKQRTKKEFEALSIEAGFSGLKATHVFANTWATELKK</sequence>
<evidence type="ECO:0000256" key="2">
    <source>
        <dbReference type="ARBA" id="ARBA00022679"/>
    </source>
</evidence>
<dbReference type="SUPFAM" id="SSF53335">
    <property type="entry name" value="S-adenosyl-L-methionine-dependent methyltransferases"/>
    <property type="match status" value="1"/>
</dbReference>
<dbReference type="Proteomes" id="UP001140206">
    <property type="component" value="Chromosome 1"/>
</dbReference>
<keyword evidence="2" id="KW-0808">Transferase</keyword>
<feature type="domain" description="O-methyltransferase C-terminal" evidence="4">
    <location>
        <begin position="10"/>
        <end position="94"/>
    </location>
</feature>
<comment type="caution">
    <text evidence="5">The sequence shown here is derived from an EMBL/GenBank/DDBJ whole genome shotgun (WGS) entry which is preliminary data.</text>
</comment>
<evidence type="ECO:0000313" key="5">
    <source>
        <dbReference type="EMBL" id="KAJ4803695.1"/>
    </source>
</evidence>
<dbReference type="InterPro" id="IPR001077">
    <property type="entry name" value="COMT_C"/>
</dbReference>
<dbReference type="InterPro" id="IPR016461">
    <property type="entry name" value="COMT-like"/>
</dbReference>
<dbReference type="Gene3D" id="3.40.50.150">
    <property type="entry name" value="Vaccinia Virus protein VP39"/>
    <property type="match status" value="1"/>
</dbReference>
<keyword evidence="1" id="KW-0489">Methyltransferase</keyword>
<evidence type="ECO:0000256" key="3">
    <source>
        <dbReference type="ARBA" id="ARBA00022691"/>
    </source>
</evidence>
<evidence type="ECO:0000256" key="1">
    <source>
        <dbReference type="ARBA" id="ARBA00022603"/>
    </source>
</evidence>
<evidence type="ECO:0000313" key="6">
    <source>
        <dbReference type="Proteomes" id="UP001140206"/>
    </source>
</evidence>
<gene>
    <name evidence="5" type="ORF">LUZ62_016261</name>
</gene>
<evidence type="ECO:0000259" key="4">
    <source>
        <dbReference type="Pfam" id="PF00891"/>
    </source>
</evidence>
<dbReference type="InterPro" id="IPR029063">
    <property type="entry name" value="SAM-dependent_MTases_sf"/>
</dbReference>
<dbReference type="GO" id="GO:0008171">
    <property type="term" value="F:O-methyltransferase activity"/>
    <property type="evidence" value="ECO:0007669"/>
    <property type="project" value="InterPro"/>
</dbReference>
<dbReference type="PANTHER" id="PTHR11746">
    <property type="entry name" value="O-METHYLTRANSFERASE"/>
    <property type="match status" value="1"/>
</dbReference>
<dbReference type="PROSITE" id="PS51683">
    <property type="entry name" value="SAM_OMT_II"/>
    <property type="match status" value="1"/>
</dbReference>
<dbReference type="AlphaFoldDB" id="A0AAV8GHK6"/>
<reference evidence="5" key="1">
    <citation type="submission" date="2022-08" db="EMBL/GenBank/DDBJ databases">
        <authorList>
            <person name="Marques A."/>
        </authorList>
    </citation>
    <scope>NUCLEOTIDE SEQUENCE</scope>
    <source>
        <strain evidence="5">RhyPub2mFocal</strain>
        <tissue evidence="5">Leaves</tissue>
    </source>
</reference>